<dbReference type="PATRIC" id="fig|1197719.3.peg.4741"/>
<dbReference type="RefSeq" id="WP_020842561.1">
    <property type="nucleotide sequence ID" value="NC_021871.1"/>
</dbReference>
<protein>
    <submittedName>
        <fullName evidence="1">Uncharacterized protein</fullName>
    </submittedName>
</protein>
<dbReference type="GeneID" id="66758925"/>
<evidence type="ECO:0000313" key="2">
    <source>
        <dbReference type="Proteomes" id="UP000015042"/>
    </source>
</evidence>
<dbReference type="Proteomes" id="UP000015042">
    <property type="component" value="Plasmid RM1"/>
</dbReference>
<accession>S5N501</accession>
<dbReference type="HOGENOM" id="CLU_1377278_0_0_6"/>
<dbReference type="EMBL" id="CP006609">
    <property type="protein sequence ID" value="AGR61944.1"/>
    <property type="molecule type" value="Genomic_DNA"/>
</dbReference>
<evidence type="ECO:0000313" key="1">
    <source>
        <dbReference type="EMBL" id="AGR61944.1"/>
    </source>
</evidence>
<name>S5N501_SALBN</name>
<geneLocation type="plasmid" evidence="1 2">
    <name>RM1</name>
</geneLocation>
<organism evidence="1 2">
    <name type="scientific">Salmonella bongori N268-08</name>
    <dbReference type="NCBI Taxonomy" id="1197719"/>
    <lineage>
        <taxon>Bacteria</taxon>
        <taxon>Pseudomonadati</taxon>
        <taxon>Pseudomonadota</taxon>
        <taxon>Gammaproteobacteria</taxon>
        <taxon>Enterobacterales</taxon>
        <taxon>Enterobacteriaceae</taxon>
        <taxon>Salmonella</taxon>
    </lineage>
</organism>
<dbReference type="InterPro" id="IPR016032">
    <property type="entry name" value="Sig_transdc_resp-reg_C-effctor"/>
</dbReference>
<dbReference type="KEGG" id="sbz:A464_plas0120"/>
<reference evidence="1 2" key="1">
    <citation type="submission" date="2013-07" db="EMBL/GenBank/DDBJ databases">
        <title>Genome sequence of Salmonella bongori N268-08 - a rare clinical isolate.</title>
        <authorList>
            <person name="Marti R."/>
            <person name="Hagens S."/>
            <person name="Loessner M.J."/>
            <person name="Klumpp J."/>
        </authorList>
    </citation>
    <scope>NUCLEOTIDE SEQUENCE [LARGE SCALE GENOMIC DNA]</scope>
    <source>
        <strain evidence="1 2">N268-08</strain>
        <plasmid evidence="2">Plasmid RM1</plasmid>
    </source>
</reference>
<keyword evidence="1" id="KW-0614">Plasmid</keyword>
<dbReference type="GO" id="GO:0003677">
    <property type="term" value="F:DNA binding"/>
    <property type="evidence" value="ECO:0007669"/>
    <property type="project" value="InterPro"/>
</dbReference>
<gene>
    <name evidence="1" type="ORF">A464_plas0120</name>
</gene>
<dbReference type="GO" id="GO:0006355">
    <property type="term" value="P:regulation of DNA-templated transcription"/>
    <property type="evidence" value="ECO:0007669"/>
    <property type="project" value="InterPro"/>
</dbReference>
<proteinExistence type="predicted"/>
<dbReference type="SUPFAM" id="SSF46894">
    <property type="entry name" value="C-terminal effector domain of the bipartite response regulators"/>
    <property type="match status" value="1"/>
</dbReference>
<sequence>MKLLHMKSLFIISSNTFLCEGLKHALLDKKKPIQIIEWNSEKTIAEIITNYSGAYFLFDMEIYNSHSWTYLASLLKIKNHIYITPRFSIITNDEINTVRRSIILSILPIEQIFDFTLPVKTLIQYISEWLEEKQSPGPLKKQVLREHELLTVYKTLSGKKINEQAEEEGHPVKTIYSRRKSALNKLGCKNIRELIESV</sequence>
<dbReference type="AlphaFoldDB" id="S5N501"/>